<evidence type="ECO:0000313" key="6">
    <source>
        <dbReference type="EMBL" id="CAF4109397.1"/>
    </source>
</evidence>
<feature type="compositionally biased region" description="Acidic residues" evidence="1">
    <location>
        <begin position="158"/>
        <end position="171"/>
    </location>
</feature>
<dbReference type="Proteomes" id="UP000663848">
    <property type="component" value="Unassembled WGS sequence"/>
</dbReference>
<dbReference type="Proteomes" id="UP000663825">
    <property type="component" value="Unassembled WGS sequence"/>
</dbReference>
<dbReference type="EMBL" id="CAJNXB010005296">
    <property type="protein sequence ID" value="CAF3417747.1"/>
    <property type="molecule type" value="Genomic_DNA"/>
</dbReference>
<accession>A0A818E2R9</accession>
<evidence type="ECO:0000313" key="7">
    <source>
        <dbReference type="EMBL" id="CAF4165627.1"/>
    </source>
</evidence>
<dbReference type="Proteomes" id="UP000663851">
    <property type="component" value="Unassembled WGS sequence"/>
</dbReference>
<dbReference type="EMBL" id="CAJNYD010002910">
    <property type="protein sequence ID" value="CAF3454201.1"/>
    <property type="molecule type" value="Genomic_DNA"/>
</dbReference>
<reference evidence="4" key="1">
    <citation type="submission" date="2021-02" db="EMBL/GenBank/DDBJ databases">
        <authorList>
            <person name="Nowell W R."/>
        </authorList>
    </citation>
    <scope>NUCLEOTIDE SEQUENCE</scope>
</reference>
<dbReference type="EMBL" id="CAJOBO010000044">
    <property type="protein sequence ID" value="CAF4109397.1"/>
    <property type="molecule type" value="Genomic_DNA"/>
</dbReference>
<organism evidence="4 10">
    <name type="scientific">Rotaria socialis</name>
    <dbReference type="NCBI Taxonomy" id="392032"/>
    <lineage>
        <taxon>Eukaryota</taxon>
        <taxon>Metazoa</taxon>
        <taxon>Spiralia</taxon>
        <taxon>Gnathifera</taxon>
        <taxon>Rotifera</taxon>
        <taxon>Eurotatoria</taxon>
        <taxon>Bdelloidea</taxon>
        <taxon>Philodinida</taxon>
        <taxon>Philodinidae</taxon>
        <taxon>Rotaria</taxon>
    </lineage>
</organism>
<evidence type="ECO:0000313" key="10">
    <source>
        <dbReference type="Proteomes" id="UP000663833"/>
    </source>
</evidence>
<feature type="region of interest" description="Disordered" evidence="1">
    <location>
        <begin position="149"/>
        <end position="194"/>
    </location>
</feature>
<dbReference type="Proteomes" id="UP000663872">
    <property type="component" value="Unassembled WGS sequence"/>
</dbReference>
<dbReference type="EMBL" id="CAJOBP010000348">
    <property type="protein sequence ID" value="CAF4165627.1"/>
    <property type="molecule type" value="Genomic_DNA"/>
</dbReference>
<evidence type="ECO:0000256" key="1">
    <source>
        <dbReference type="SAM" id="MobiDB-lite"/>
    </source>
</evidence>
<dbReference type="EMBL" id="CAJNYU010000997">
    <property type="protein sequence ID" value="CAF3403002.1"/>
    <property type="molecule type" value="Genomic_DNA"/>
</dbReference>
<dbReference type="EMBL" id="CAJNYT010002940">
    <property type="protein sequence ID" value="CAF3506742.1"/>
    <property type="molecule type" value="Genomic_DNA"/>
</dbReference>
<dbReference type="Proteomes" id="UP000663873">
    <property type="component" value="Unassembled WGS sequence"/>
</dbReference>
<dbReference type="Proteomes" id="UP000663833">
    <property type="component" value="Unassembled WGS sequence"/>
</dbReference>
<evidence type="ECO:0000313" key="9">
    <source>
        <dbReference type="EMBL" id="CAF4739792.1"/>
    </source>
</evidence>
<gene>
    <name evidence="2" type="ORF">FME351_LOCUS9245</name>
    <name evidence="5" type="ORF">GRG538_LOCUS17939</name>
    <name evidence="6" type="ORF">HFQ381_LOCUS1540</name>
    <name evidence="4" type="ORF">LUA448_LOCUS22144</name>
    <name evidence="9" type="ORF">QYT958_LOCUS20226</name>
    <name evidence="3" type="ORF">TIS948_LOCUS29184</name>
    <name evidence="8" type="ORF">TSG867_LOCUS17195</name>
    <name evidence="7" type="ORF">UJA718_LOCUS4355</name>
</gene>
<dbReference type="EMBL" id="CAJOBQ010001087">
    <property type="protein sequence ID" value="CAF4453598.1"/>
    <property type="molecule type" value="Genomic_DNA"/>
</dbReference>
<evidence type="ECO:0000313" key="11">
    <source>
        <dbReference type="Proteomes" id="UP000663873"/>
    </source>
</evidence>
<dbReference type="Proteomes" id="UP000663869">
    <property type="component" value="Unassembled WGS sequence"/>
</dbReference>
<keyword evidence="11" id="KW-1185">Reference proteome</keyword>
<name>A0A818E2R9_9BILA</name>
<evidence type="ECO:0000313" key="8">
    <source>
        <dbReference type="EMBL" id="CAF4453598.1"/>
    </source>
</evidence>
<dbReference type="Proteomes" id="UP000663862">
    <property type="component" value="Unassembled WGS sequence"/>
</dbReference>
<evidence type="ECO:0000313" key="4">
    <source>
        <dbReference type="EMBL" id="CAF3454201.1"/>
    </source>
</evidence>
<evidence type="ECO:0000313" key="2">
    <source>
        <dbReference type="EMBL" id="CAF3403002.1"/>
    </source>
</evidence>
<protein>
    <submittedName>
        <fullName evidence="4">Uncharacterized protein</fullName>
    </submittedName>
</protein>
<evidence type="ECO:0000313" key="3">
    <source>
        <dbReference type="EMBL" id="CAF3417747.1"/>
    </source>
</evidence>
<comment type="caution">
    <text evidence="4">The sequence shown here is derived from an EMBL/GenBank/DDBJ whole genome shotgun (WGS) entry which is preliminary data.</text>
</comment>
<sequence length="201" mass="22949">MSNSKDNFSIKFFRASHRTVVSHNGFLNTRTKRTIAKDRLIVAEQRALEIERQKSVSNVQLLAFEQKQLEKRLLSLQNLSHSRRVHRRSSSEVNLHIMDRIISLNDTLELNQSKSYTNLNNKNKNILFLPATNSLRRIVSTCSDGELSANQVLKSDTESTEEDDEEQEDDEGNSKSTSKKTIQPPVTAVISPDEDILLRVQ</sequence>
<evidence type="ECO:0000313" key="5">
    <source>
        <dbReference type="EMBL" id="CAF3506742.1"/>
    </source>
</evidence>
<dbReference type="OrthoDB" id="9997376at2759"/>
<proteinExistence type="predicted"/>
<dbReference type="AlphaFoldDB" id="A0A818E2R9"/>
<dbReference type="EMBL" id="CAJOBR010003484">
    <property type="protein sequence ID" value="CAF4739792.1"/>
    <property type="molecule type" value="Genomic_DNA"/>
</dbReference>